<reference evidence="3 4" key="1">
    <citation type="submission" date="2014-04" db="EMBL/GenBank/DDBJ databases">
        <authorList>
            <consortium name="International Citrus Genome Consortium"/>
            <person name="Gmitter F."/>
            <person name="Chen C."/>
            <person name="Farmerie W."/>
            <person name="Harkins T."/>
            <person name="Desany B."/>
            <person name="Mohiuddin M."/>
            <person name="Kodira C."/>
            <person name="Borodovsky M."/>
            <person name="Lomsadze A."/>
            <person name="Burns P."/>
            <person name="Jenkins J."/>
            <person name="Prochnik S."/>
            <person name="Shu S."/>
            <person name="Chapman J."/>
            <person name="Pitluck S."/>
            <person name="Schmutz J."/>
            <person name="Rokhsar D."/>
        </authorList>
    </citation>
    <scope>NUCLEOTIDE SEQUENCE</scope>
</reference>
<proteinExistence type="predicted"/>
<keyword evidence="2" id="KW-0472">Membrane</keyword>
<evidence type="ECO:0000313" key="3">
    <source>
        <dbReference type="EMBL" id="KDO58336.1"/>
    </source>
</evidence>
<keyword evidence="2" id="KW-1133">Transmembrane helix</keyword>
<dbReference type="PANTHER" id="PTHR35697">
    <property type="entry name" value="OS08G0108300 PROTEIN"/>
    <property type="match status" value="1"/>
</dbReference>
<dbReference type="PaxDb" id="2711-XP_006464629.1"/>
<dbReference type="STRING" id="2711.A0A067F566"/>
<dbReference type="PANTHER" id="PTHR35697:SF1">
    <property type="entry name" value="PROTEIN TRACHEARY ELEMENT DIFFERENTIATION-RELATED 7"/>
    <property type="match status" value="1"/>
</dbReference>
<keyword evidence="4" id="KW-1185">Reference proteome</keyword>
<feature type="compositionally biased region" description="Pro residues" evidence="1">
    <location>
        <begin position="128"/>
        <end position="194"/>
    </location>
</feature>
<sequence>MNWILPLTKICCVWQTQMQRFFGSLDLTPCFPEKCSRITWIKQFLQDWFISFFHQILLYCEKGLKFGPIDVTFLPHLFCNQSFGSEVDSFSHDCSKTAPPHGSPSPPKATPPHGSPSPPNAAPAHKAPSPPKTPPTNSTPPPHNSPSPPNTAPPHKAPSPPSMAPPHKVPSPPKTPPANNTPPPDNSPSPPKAAPPHNSLSPPNAAPPHNAPSAPKKPPPPKPTPPPPFPVPVPATPPSHSFSPPPPSVRPPPHPLPPPSPPHLVPPPPPSPGHHSTVIVVVFVSLGGLFFLAFLSVALCCFIKKRKNKMAHKTETINIDEHVKIQETIMPGPHHQQAVILSVEEDVHIQEKIKENGTTGGSTYSTPLQDLPQASEFAASSSGSSHYHLEHKS</sequence>
<dbReference type="Proteomes" id="UP000027120">
    <property type="component" value="Unassembled WGS sequence"/>
</dbReference>
<name>A0A067F566_CITSI</name>
<protein>
    <submittedName>
        <fullName evidence="3">Uncharacterized protein</fullName>
    </submittedName>
</protein>
<organism evidence="3 4">
    <name type="scientific">Citrus sinensis</name>
    <name type="common">Sweet orange</name>
    <name type="synonym">Citrus aurantium var. sinensis</name>
    <dbReference type="NCBI Taxonomy" id="2711"/>
    <lineage>
        <taxon>Eukaryota</taxon>
        <taxon>Viridiplantae</taxon>
        <taxon>Streptophyta</taxon>
        <taxon>Embryophyta</taxon>
        <taxon>Tracheophyta</taxon>
        <taxon>Spermatophyta</taxon>
        <taxon>Magnoliopsida</taxon>
        <taxon>eudicotyledons</taxon>
        <taxon>Gunneridae</taxon>
        <taxon>Pentapetalae</taxon>
        <taxon>rosids</taxon>
        <taxon>malvids</taxon>
        <taxon>Sapindales</taxon>
        <taxon>Rutaceae</taxon>
        <taxon>Aurantioideae</taxon>
        <taxon>Citrus</taxon>
    </lineage>
</organism>
<feature type="compositionally biased region" description="Pro residues" evidence="1">
    <location>
        <begin position="101"/>
        <end position="121"/>
    </location>
</feature>
<feature type="compositionally biased region" description="Pro residues" evidence="1">
    <location>
        <begin position="204"/>
        <end position="272"/>
    </location>
</feature>
<dbReference type="PRINTS" id="PR01217">
    <property type="entry name" value="PRICHEXTENSN"/>
</dbReference>
<dbReference type="eggNOG" id="ENOG502RSQP">
    <property type="taxonomic scope" value="Eukaryota"/>
</dbReference>
<evidence type="ECO:0000256" key="2">
    <source>
        <dbReference type="SAM" id="Phobius"/>
    </source>
</evidence>
<dbReference type="InterPro" id="IPR044950">
    <property type="entry name" value="TED6/7"/>
</dbReference>
<accession>A0A067F566</accession>
<evidence type="ECO:0000313" key="4">
    <source>
        <dbReference type="Proteomes" id="UP000027120"/>
    </source>
</evidence>
<evidence type="ECO:0000256" key="1">
    <source>
        <dbReference type="SAM" id="MobiDB-lite"/>
    </source>
</evidence>
<keyword evidence="2" id="KW-0812">Transmembrane</keyword>
<dbReference type="EMBL" id="KK784950">
    <property type="protein sequence ID" value="KDO58336.1"/>
    <property type="molecule type" value="Genomic_DNA"/>
</dbReference>
<dbReference type="SMR" id="A0A067F566"/>
<dbReference type="AlphaFoldDB" id="A0A067F566"/>
<feature type="transmembrane region" description="Helical" evidence="2">
    <location>
        <begin position="278"/>
        <end position="303"/>
    </location>
</feature>
<gene>
    <name evidence="3" type="ORF">CISIN_1g046874mg</name>
</gene>
<dbReference type="GO" id="GO:0009834">
    <property type="term" value="P:plant-type secondary cell wall biogenesis"/>
    <property type="evidence" value="ECO:0007669"/>
    <property type="project" value="InterPro"/>
</dbReference>
<feature type="region of interest" description="Disordered" evidence="1">
    <location>
        <begin position="90"/>
        <end position="272"/>
    </location>
</feature>